<dbReference type="EMBL" id="JBHRTN010000004">
    <property type="protein sequence ID" value="MFC3123934.1"/>
    <property type="molecule type" value="Genomic_DNA"/>
</dbReference>
<proteinExistence type="predicted"/>
<name>A0ABV7FU95_9PROT</name>
<organism evidence="2 3">
    <name type="scientific">Teichococcus globiformis</name>
    <dbReference type="NCBI Taxonomy" id="2307229"/>
    <lineage>
        <taxon>Bacteria</taxon>
        <taxon>Pseudomonadati</taxon>
        <taxon>Pseudomonadota</taxon>
        <taxon>Alphaproteobacteria</taxon>
        <taxon>Acetobacterales</taxon>
        <taxon>Roseomonadaceae</taxon>
        <taxon>Roseomonas</taxon>
    </lineage>
</organism>
<comment type="caution">
    <text evidence="2">The sequence shown here is derived from an EMBL/GenBank/DDBJ whole genome shotgun (WGS) entry which is preliminary data.</text>
</comment>
<feature type="region of interest" description="Disordered" evidence="1">
    <location>
        <begin position="1"/>
        <end position="20"/>
    </location>
</feature>
<sequence length="122" mass="12951">MPPPAIGAAPDPPDPAARSTGRDIVARTGFTPLKRLPLARSCPSAQASARRCRAGVRGLRVARPTSGLPHSGARPAETKGQDQSRMACHPPLRLRDLAVSGLTNHCRRWLRDRAGGLEHPGS</sequence>
<evidence type="ECO:0000313" key="3">
    <source>
        <dbReference type="Proteomes" id="UP001595593"/>
    </source>
</evidence>
<feature type="compositionally biased region" description="Pro residues" evidence="1">
    <location>
        <begin position="1"/>
        <end position="15"/>
    </location>
</feature>
<protein>
    <submittedName>
        <fullName evidence="2">Uncharacterized protein</fullName>
    </submittedName>
</protein>
<accession>A0ABV7FU95</accession>
<keyword evidence="3" id="KW-1185">Reference proteome</keyword>
<evidence type="ECO:0000256" key="1">
    <source>
        <dbReference type="SAM" id="MobiDB-lite"/>
    </source>
</evidence>
<evidence type="ECO:0000313" key="2">
    <source>
        <dbReference type="EMBL" id="MFC3123934.1"/>
    </source>
</evidence>
<reference evidence="3" key="1">
    <citation type="journal article" date="2019" name="Int. J. Syst. Evol. Microbiol.">
        <title>The Global Catalogue of Microorganisms (GCM) 10K type strain sequencing project: providing services to taxonomists for standard genome sequencing and annotation.</title>
        <authorList>
            <consortium name="The Broad Institute Genomics Platform"/>
            <consortium name="The Broad Institute Genome Sequencing Center for Infectious Disease"/>
            <person name="Wu L."/>
            <person name="Ma J."/>
        </authorList>
    </citation>
    <scope>NUCLEOTIDE SEQUENCE [LARGE SCALE GENOMIC DNA]</scope>
    <source>
        <strain evidence="3">KCTC 52094</strain>
    </source>
</reference>
<feature type="region of interest" description="Disordered" evidence="1">
    <location>
        <begin position="60"/>
        <end position="88"/>
    </location>
</feature>
<dbReference type="RefSeq" id="WP_379593302.1">
    <property type="nucleotide sequence ID" value="NZ_JBHRTN010000004.1"/>
</dbReference>
<dbReference type="Proteomes" id="UP001595593">
    <property type="component" value="Unassembled WGS sequence"/>
</dbReference>
<gene>
    <name evidence="2" type="ORF">ACFOD4_02580</name>
</gene>